<gene>
    <name evidence="2" type="ORF">FIV42_27980</name>
</gene>
<dbReference type="GO" id="GO:0051536">
    <property type="term" value="F:iron-sulfur cluster binding"/>
    <property type="evidence" value="ECO:0007669"/>
    <property type="project" value="InterPro"/>
</dbReference>
<dbReference type="Proteomes" id="UP000315995">
    <property type="component" value="Chromosome"/>
</dbReference>
<accession>A0A5B8YH19</accession>
<sequence length="145" mass="16232">MRKLHAYILLAWHLLLHLTKKFLFLYRPGGIDRVKDNFETEGLTPLSAREREMIAKWQSCIGCGLCEAACAELSVIPENRHVGPQLLAESSMRDLSQAELAIPSAEAIEACGCDELEEICPVDIPLCDLAEFLHRLGNETRSARK</sequence>
<dbReference type="EMBL" id="CP041186">
    <property type="protein sequence ID" value="QDG54445.1"/>
    <property type="molecule type" value="Genomic_DNA"/>
</dbReference>
<keyword evidence="3" id="KW-1185">Reference proteome</keyword>
<evidence type="ECO:0000313" key="2">
    <source>
        <dbReference type="EMBL" id="QDG54445.1"/>
    </source>
</evidence>
<evidence type="ECO:0000259" key="1">
    <source>
        <dbReference type="PROSITE" id="PS51379"/>
    </source>
</evidence>
<proteinExistence type="predicted"/>
<protein>
    <recommendedName>
        <fullName evidence="1">4Fe-4S ferredoxin-type domain-containing protein</fullName>
    </recommendedName>
</protein>
<dbReference type="RefSeq" id="WP_141200889.1">
    <property type="nucleotide sequence ID" value="NZ_CP041186.1"/>
</dbReference>
<dbReference type="InterPro" id="IPR009051">
    <property type="entry name" value="Helical_ferredxn"/>
</dbReference>
<dbReference type="AlphaFoldDB" id="A0A4Y6Q359"/>
<reference evidence="2 3" key="1">
    <citation type="submission" date="2019-06" db="EMBL/GenBank/DDBJ databases">
        <title>Persicimonas caeni gen. nov., sp. nov., a predatory bacterium isolated from solar saltern.</title>
        <authorList>
            <person name="Wang S."/>
        </authorList>
    </citation>
    <scope>NUCLEOTIDE SEQUENCE [LARGE SCALE GENOMIC DNA]</scope>
    <source>
        <strain evidence="2 3">YN101</strain>
    </source>
</reference>
<dbReference type="OrthoDB" id="5512493at2"/>
<accession>A0A4Y6Q359</accession>
<evidence type="ECO:0000313" key="3">
    <source>
        <dbReference type="Proteomes" id="UP000315995"/>
    </source>
</evidence>
<dbReference type="SUPFAM" id="SSF46548">
    <property type="entry name" value="alpha-helical ferredoxin"/>
    <property type="match status" value="1"/>
</dbReference>
<dbReference type="Gene3D" id="1.10.1060.10">
    <property type="entry name" value="Alpha-helical ferredoxin"/>
    <property type="match status" value="1"/>
</dbReference>
<feature type="domain" description="4Fe-4S ferredoxin-type" evidence="1">
    <location>
        <begin position="50"/>
        <end position="81"/>
    </location>
</feature>
<dbReference type="PROSITE" id="PS51379">
    <property type="entry name" value="4FE4S_FER_2"/>
    <property type="match status" value="1"/>
</dbReference>
<organism evidence="2 3">
    <name type="scientific">Persicimonas caeni</name>
    <dbReference type="NCBI Taxonomy" id="2292766"/>
    <lineage>
        <taxon>Bacteria</taxon>
        <taxon>Deltaproteobacteria</taxon>
        <taxon>Bradymonadales</taxon>
        <taxon>Bradymonadaceae</taxon>
        <taxon>Persicimonas</taxon>
    </lineage>
</organism>
<dbReference type="InterPro" id="IPR017896">
    <property type="entry name" value="4Fe4S_Fe-S-bd"/>
</dbReference>
<name>A0A4Y6Q359_PERCE</name>